<evidence type="ECO:0000256" key="6">
    <source>
        <dbReference type="ARBA" id="ARBA00022759"/>
    </source>
</evidence>
<organism evidence="9 10">
    <name type="scientific">Ceratina calcarata</name>
    <dbReference type="NCBI Taxonomy" id="156304"/>
    <lineage>
        <taxon>Eukaryota</taxon>
        <taxon>Metazoa</taxon>
        <taxon>Ecdysozoa</taxon>
        <taxon>Arthropoda</taxon>
        <taxon>Hexapoda</taxon>
        <taxon>Insecta</taxon>
        <taxon>Pterygota</taxon>
        <taxon>Neoptera</taxon>
        <taxon>Endopterygota</taxon>
        <taxon>Hymenoptera</taxon>
        <taxon>Apocrita</taxon>
        <taxon>Aculeata</taxon>
        <taxon>Apoidea</taxon>
        <taxon>Anthophila</taxon>
        <taxon>Apidae</taxon>
        <taxon>Ceratina</taxon>
        <taxon>Zadontomerus</taxon>
    </lineage>
</organism>
<evidence type="ECO:0000256" key="2">
    <source>
        <dbReference type="ARBA" id="ARBA00005300"/>
    </source>
</evidence>
<sequence>MRAVTIDTKIGREILLAQGGENWLYDKVMDKYPRFTKGCPVYFTDGSRIEIENNSFINGYAVVKKHLGQRGRSEHRADRADGRAAIASVEAEAITEAIKWSREREENQFIIFTDSEAILRGVKKGWSGDNPSPTSNAWISCILENLTDLKNSGKKIALIWIPAHKGIAGNKEADKLAKEAAGIQDTLNQNPKKIAPEDLIRTSRIQIWNNWGSHLREIGNQKGNYYFVNFCDREKGKRKINKVWFESKGVMSRKMEEFS</sequence>
<evidence type="ECO:0000313" key="10">
    <source>
        <dbReference type="RefSeq" id="XP_017879825.1"/>
    </source>
</evidence>
<evidence type="ECO:0000256" key="4">
    <source>
        <dbReference type="ARBA" id="ARBA00022722"/>
    </source>
</evidence>
<dbReference type="Pfam" id="PF00075">
    <property type="entry name" value="RNase_H"/>
    <property type="match status" value="1"/>
</dbReference>
<protein>
    <recommendedName>
        <fullName evidence="3">ribonuclease H</fullName>
        <ecNumber evidence="3">3.1.26.4</ecNumber>
    </recommendedName>
</protein>
<dbReference type="PANTHER" id="PTHR10642">
    <property type="entry name" value="RIBONUCLEASE H1"/>
    <property type="match status" value="1"/>
</dbReference>
<keyword evidence="4" id="KW-0540">Nuclease</keyword>
<comment type="catalytic activity">
    <reaction evidence="1">
        <text>Endonucleolytic cleavage to 5'-phosphomonoester.</text>
        <dbReference type="EC" id="3.1.26.4"/>
    </reaction>
</comment>
<keyword evidence="5" id="KW-0479">Metal-binding</keyword>
<dbReference type="PROSITE" id="PS50879">
    <property type="entry name" value="RNASE_H_1"/>
    <property type="match status" value="1"/>
</dbReference>
<dbReference type="InterPro" id="IPR012337">
    <property type="entry name" value="RNaseH-like_sf"/>
</dbReference>
<dbReference type="CDD" id="cd09276">
    <property type="entry name" value="Rnase_HI_RT_non_LTR"/>
    <property type="match status" value="1"/>
</dbReference>
<dbReference type="PANTHER" id="PTHR10642:SF26">
    <property type="entry name" value="RIBONUCLEASE H1"/>
    <property type="match status" value="1"/>
</dbReference>
<dbReference type="EC" id="3.1.26.4" evidence="3"/>
<dbReference type="InterPro" id="IPR050092">
    <property type="entry name" value="RNase_H"/>
</dbReference>
<proteinExistence type="inferred from homology"/>
<reference evidence="10" key="1">
    <citation type="submission" date="2025-08" db="UniProtKB">
        <authorList>
            <consortium name="RefSeq"/>
        </authorList>
    </citation>
    <scope>IDENTIFICATION</scope>
    <source>
        <tissue evidence="10">Whole body</tissue>
    </source>
</reference>
<dbReference type="GO" id="GO:0046872">
    <property type="term" value="F:metal ion binding"/>
    <property type="evidence" value="ECO:0007669"/>
    <property type="project" value="UniProtKB-KW"/>
</dbReference>
<accession>A0AAJ7IXR9</accession>
<evidence type="ECO:0000259" key="8">
    <source>
        <dbReference type="PROSITE" id="PS50879"/>
    </source>
</evidence>
<feature type="domain" description="RNase H type-1" evidence="8">
    <location>
        <begin position="36"/>
        <end position="182"/>
    </location>
</feature>
<dbReference type="InterPro" id="IPR002156">
    <property type="entry name" value="RNaseH_domain"/>
</dbReference>
<dbReference type="GO" id="GO:0003676">
    <property type="term" value="F:nucleic acid binding"/>
    <property type="evidence" value="ECO:0007669"/>
    <property type="project" value="InterPro"/>
</dbReference>
<dbReference type="GO" id="GO:0004523">
    <property type="term" value="F:RNA-DNA hybrid ribonuclease activity"/>
    <property type="evidence" value="ECO:0007669"/>
    <property type="project" value="UniProtKB-EC"/>
</dbReference>
<evidence type="ECO:0000256" key="5">
    <source>
        <dbReference type="ARBA" id="ARBA00022723"/>
    </source>
</evidence>
<dbReference type="AlphaFoldDB" id="A0AAJ7IXR9"/>
<dbReference type="Proteomes" id="UP000694925">
    <property type="component" value="Unplaced"/>
</dbReference>
<name>A0AAJ7IXR9_9HYME</name>
<dbReference type="InterPro" id="IPR036397">
    <property type="entry name" value="RNaseH_sf"/>
</dbReference>
<dbReference type="GO" id="GO:0043137">
    <property type="term" value="P:DNA replication, removal of RNA primer"/>
    <property type="evidence" value="ECO:0007669"/>
    <property type="project" value="TreeGrafter"/>
</dbReference>
<dbReference type="SUPFAM" id="SSF53098">
    <property type="entry name" value="Ribonuclease H-like"/>
    <property type="match status" value="1"/>
</dbReference>
<gene>
    <name evidence="10" type="primary">LOC108624800</name>
</gene>
<keyword evidence="6" id="KW-0255">Endonuclease</keyword>
<keyword evidence="7" id="KW-0378">Hydrolase</keyword>
<dbReference type="RefSeq" id="XP_017879825.1">
    <property type="nucleotide sequence ID" value="XM_018024336.2"/>
</dbReference>
<dbReference type="KEGG" id="ccal:108624800"/>
<comment type="similarity">
    <text evidence="2">Belongs to the RNase H family.</text>
</comment>
<evidence type="ECO:0000256" key="7">
    <source>
        <dbReference type="ARBA" id="ARBA00022801"/>
    </source>
</evidence>
<evidence type="ECO:0000313" key="9">
    <source>
        <dbReference type="Proteomes" id="UP000694925"/>
    </source>
</evidence>
<evidence type="ECO:0000256" key="1">
    <source>
        <dbReference type="ARBA" id="ARBA00000077"/>
    </source>
</evidence>
<keyword evidence="9" id="KW-1185">Reference proteome</keyword>
<dbReference type="Gene3D" id="3.30.420.10">
    <property type="entry name" value="Ribonuclease H-like superfamily/Ribonuclease H"/>
    <property type="match status" value="1"/>
</dbReference>
<evidence type="ECO:0000256" key="3">
    <source>
        <dbReference type="ARBA" id="ARBA00012180"/>
    </source>
</evidence>
<dbReference type="GeneID" id="108624800"/>